<gene>
    <name evidence="2" type="ORF">AVDCRST_MAG66-2030</name>
</gene>
<protein>
    <submittedName>
        <fullName evidence="2">Uncharacterized protein</fullName>
    </submittedName>
</protein>
<evidence type="ECO:0000313" key="2">
    <source>
        <dbReference type="EMBL" id="CAA9410707.1"/>
    </source>
</evidence>
<feature type="compositionally biased region" description="Basic and acidic residues" evidence="1">
    <location>
        <begin position="56"/>
        <end position="72"/>
    </location>
</feature>
<sequence>GQWSAGGRGRGGGDDGGREAGAGPHAPAGLAGAGAGARAGGTGRAGAGPAAPDVAAARRDGRRRRDDPRGDGVRGPARAVVVGDVHRGAADRRPDRGELDGSGRAPVDVAALGTARRRGGQGRVRLRHRRGGRPAGRPRRVPGYPARAAGRWPPGGRRGATGADPARL</sequence>
<feature type="compositionally biased region" description="Gly residues" evidence="1">
    <location>
        <begin position="31"/>
        <end position="46"/>
    </location>
</feature>
<dbReference type="AlphaFoldDB" id="A0A6J4PAP8"/>
<feature type="compositionally biased region" description="Basic residues" evidence="1">
    <location>
        <begin position="115"/>
        <end position="140"/>
    </location>
</feature>
<organism evidence="2">
    <name type="scientific">uncultured Pseudonocardia sp</name>
    <dbReference type="NCBI Taxonomy" id="211455"/>
    <lineage>
        <taxon>Bacteria</taxon>
        <taxon>Bacillati</taxon>
        <taxon>Actinomycetota</taxon>
        <taxon>Actinomycetes</taxon>
        <taxon>Pseudonocardiales</taxon>
        <taxon>Pseudonocardiaceae</taxon>
        <taxon>Pseudonocardia</taxon>
        <taxon>environmental samples</taxon>
    </lineage>
</organism>
<proteinExistence type="predicted"/>
<feature type="non-terminal residue" evidence="2">
    <location>
        <position position="168"/>
    </location>
</feature>
<feature type="compositionally biased region" description="Low complexity" evidence="1">
    <location>
        <begin position="141"/>
        <end position="168"/>
    </location>
</feature>
<evidence type="ECO:0000256" key="1">
    <source>
        <dbReference type="SAM" id="MobiDB-lite"/>
    </source>
</evidence>
<feature type="compositionally biased region" description="Low complexity" evidence="1">
    <location>
        <begin position="74"/>
        <end position="83"/>
    </location>
</feature>
<feature type="compositionally biased region" description="Low complexity" evidence="1">
    <location>
        <begin position="21"/>
        <end position="30"/>
    </location>
</feature>
<dbReference type="EMBL" id="CADCUS010000293">
    <property type="protein sequence ID" value="CAA9410707.1"/>
    <property type="molecule type" value="Genomic_DNA"/>
</dbReference>
<feature type="compositionally biased region" description="Basic and acidic residues" evidence="1">
    <location>
        <begin position="84"/>
        <end position="101"/>
    </location>
</feature>
<feature type="region of interest" description="Disordered" evidence="1">
    <location>
        <begin position="1"/>
        <end position="168"/>
    </location>
</feature>
<feature type="non-terminal residue" evidence="2">
    <location>
        <position position="1"/>
    </location>
</feature>
<feature type="compositionally biased region" description="Gly residues" evidence="1">
    <location>
        <begin position="1"/>
        <end position="10"/>
    </location>
</feature>
<reference evidence="2" key="1">
    <citation type="submission" date="2020-02" db="EMBL/GenBank/DDBJ databases">
        <authorList>
            <person name="Meier V. D."/>
        </authorList>
    </citation>
    <scope>NUCLEOTIDE SEQUENCE</scope>
    <source>
        <strain evidence="2">AVDCRST_MAG66</strain>
    </source>
</reference>
<accession>A0A6J4PAP8</accession>
<name>A0A6J4PAP8_9PSEU</name>